<evidence type="ECO:0000313" key="4">
    <source>
        <dbReference type="Proteomes" id="UP000218209"/>
    </source>
</evidence>
<reference evidence="3 4" key="1">
    <citation type="submission" date="2017-03" db="EMBL/GenBank/DDBJ databases">
        <title>WGS assembly of Porphyra umbilicalis.</title>
        <authorList>
            <person name="Brawley S.H."/>
            <person name="Blouin N.A."/>
            <person name="Ficko-Blean E."/>
            <person name="Wheeler G.L."/>
            <person name="Lohr M."/>
            <person name="Goodson H.V."/>
            <person name="Jenkins J.W."/>
            <person name="Blaby-Haas C.E."/>
            <person name="Helliwell K.E."/>
            <person name="Chan C."/>
            <person name="Marriage T."/>
            <person name="Bhattacharya D."/>
            <person name="Klein A.S."/>
            <person name="Badis Y."/>
            <person name="Brodie J."/>
            <person name="Cao Y."/>
            <person name="Collen J."/>
            <person name="Dittami S.M."/>
            <person name="Gachon C.M."/>
            <person name="Green B.R."/>
            <person name="Karpowicz S."/>
            <person name="Kim J.W."/>
            <person name="Kudahl U."/>
            <person name="Lin S."/>
            <person name="Michel G."/>
            <person name="Mittag M."/>
            <person name="Olson B.J."/>
            <person name="Pangilinan J."/>
            <person name="Peng Y."/>
            <person name="Qiu H."/>
            <person name="Shu S."/>
            <person name="Singer J.T."/>
            <person name="Smith A.G."/>
            <person name="Sprecher B.N."/>
            <person name="Wagner V."/>
            <person name="Wang W."/>
            <person name="Wang Z.-Y."/>
            <person name="Yan J."/>
            <person name="Yarish C."/>
            <person name="Zoeuner-Riek S."/>
            <person name="Zhuang Y."/>
            <person name="Zou Y."/>
            <person name="Lindquist E.A."/>
            <person name="Grimwood J."/>
            <person name="Barry K."/>
            <person name="Rokhsar D.S."/>
            <person name="Schmutz J."/>
            <person name="Stiller J.W."/>
            <person name="Grossman A.R."/>
            <person name="Prochnik S.E."/>
        </authorList>
    </citation>
    <scope>NUCLEOTIDE SEQUENCE [LARGE SCALE GENOMIC DNA]</scope>
    <source>
        <strain evidence="3">4086291</strain>
    </source>
</reference>
<accession>A0A1X6P3R1</accession>
<evidence type="ECO:0000259" key="2">
    <source>
        <dbReference type="PROSITE" id="PS50102"/>
    </source>
</evidence>
<keyword evidence="4" id="KW-1185">Reference proteome</keyword>
<dbReference type="PANTHER" id="PTHR45894">
    <property type="entry name" value="RNA-BINDING PROTEIN 8A"/>
    <property type="match status" value="1"/>
</dbReference>
<protein>
    <recommendedName>
        <fullName evidence="2">RRM domain-containing protein</fullName>
    </recommendedName>
</protein>
<keyword evidence="1" id="KW-0694">RNA-binding</keyword>
<dbReference type="AlphaFoldDB" id="A0A1X6P3R1"/>
<dbReference type="Gene3D" id="3.30.70.330">
    <property type="match status" value="1"/>
</dbReference>
<dbReference type="SMART" id="SM00360">
    <property type="entry name" value="RRM"/>
    <property type="match status" value="1"/>
</dbReference>
<evidence type="ECO:0000256" key="1">
    <source>
        <dbReference type="PROSITE-ProRule" id="PRU00176"/>
    </source>
</evidence>
<proteinExistence type="predicted"/>
<dbReference type="GO" id="GO:0005634">
    <property type="term" value="C:nucleus"/>
    <property type="evidence" value="ECO:0007669"/>
    <property type="project" value="InterPro"/>
</dbReference>
<dbReference type="SUPFAM" id="SSF54928">
    <property type="entry name" value="RNA-binding domain, RBD"/>
    <property type="match status" value="1"/>
</dbReference>
<dbReference type="InterPro" id="IPR012677">
    <property type="entry name" value="Nucleotide-bd_a/b_plait_sf"/>
</dbReference>
<organism evidence="3 4">
    <name type="scientific">Porphyra umbilicalis</name>
    <name type="common">Purple laver</name>
    <name type="synonym">Red alga</name>
    <dbReference type="NCBI Taxonomy" id="2786"/>
    <lineage>
        <taxon>Eukaryota</taxon>
        <taxon>Rhodophyta</taxon>
        <taxon>Bangiophyceae</taxon>
        <taxon>Bangiales</taxon>
        <taxon>Bangiaceae</taxon>
        <taxon>Porphyra</taxon>
    </lineage>
</organism>
<evidence type="ECO:0000313" key="3">
    <source>
        <dbReference type="EMBL" id="OSX75416.1"/>
    </source>
</evidence>
<dbReference type="EMBL" id="KV918904">
    <property type="protein sequence ID" value="OSX75416.1"/>
    <property type="molecule type" value="Genomic_DNA"/>
</dbReference>
<gene>
    <name evidence="3" type="ORF">BU14_0237s0009</name>
</gene>
<dbReference type="PROSITE" id="PS50102">
    <property type="entry name" value="RRM"/>
    <property type="match status" value="1"/>
</dbReference>
<dbReference type="InterPro" id="IPR035979">
    <property type="entry name" value="RBD_domain_sf"/>
</dbReference>
<dbReference type="Pfam" id="PF00076">
    <property type="entry name" value="RRM_1"/>
    <property type="match status" value="1"/>
</dbReference>
<sequence>MDGNDGGDGPVPARSVEGWVLFVSGLHAEATEEDLVDAGGAFGPVARASVVLDRRTGYAKGYGLLAFASWAAAAAARGGLAKDMGGAVSAEWAFLGGGGGGKRRR</sequence>
<dbReference type="InterPro" id="IPR008111">
    <property type="entry name" value="RNA-bd_8"/>
</dbReference>
<dbReference type="GO" id="GO:0005737">
    <property type="term" value="C:cytoplasm"/>
    <property type="evidence" value="ECO:0007669"/>
    <property type="project" value="InterPro"/>
</dbReference>
<dbReference type="GO" id="GO:0006396">
    <property type="term" value="P:RNA processing"/>
    <property type="evidence" value="ECO:0007669"/>
    <property type="project" value="InterPro"/>
</dbReference>
<name>A0A1X6P3R1_PORUM</name>
<dbReference type="OrthoDB" id="15688at2759"/>
<dbReference type="InterPro" id="IPR000504">
    <property type="entry name" value="RRM_dom"/>
</dbReference>
<feature type="domain" description="RRM" evidence="2">
    <location>
        <begin position="19"/>
        <end position="105"/>
    </location>
</feature>
<dbReference type="GO" id="GO:0003723">
    <property type="term" value="F:RNA binding"/>
    <property type="evidence" value="ECO:0007669"/>
    <property type="project" value="UniProtKB-UniRule"/>
</dbReference>
<dbReference type="Proteomes" id="UP000218209">
    <property type="component" value="Unassembled WGS sequence"/>
</dbReference>